<evidence type="ECO:0000256" key="3">
    <source>
        <dbReference type="ARBA" id="ARBA00022729"/>
    </source>
</evidence>
<dbReference type="InterPro" id="IPR012944">
    <property type="entry name" value="SusD_RagB_dom"/>
</dbReference>
<feature type="domain" description="RagB/SusD" evidence="6">
    <location>
        <begin position="352"/>
        <end position="489"/>
    </location>
</feature>
<reference evidence="8 9" key="1">
    <citation type="submission" date="2016-08" db="EMBL/GenBank/DDBJ databases">
        <authorList>
            <person name="Seilhamer J.J."/>
        </authorList>
    </citation>
    <scope>NUCLEOTIDE SEQUENCE [LARGE SCALE GENOMIC DNA]</scope>
    <source>
        <strain evidence="8 9">A37T2</strain>
    </source>
</reference>
<organism evidence="8 9">
    <name type="scientific">Chitinophaga costaii</name>
    <dbReference type="NCBI Taxonomy" id="1335309"/>
    <lineage>
        <taxon>Bacteria</taxon>
        <taxon>Pseudomonadati</taxon>
        <taxon>Bacteroidota</taxon>
        <taxon>Chitinophagia</taxon>
        <taxon>Chitinophagales</taxon>
        <taxon>Chitinophagaceae</taxon>
        <taxon>Chitinophaga</taxon>
    </lineage>
</organism>
<sequence>MRKILAWPLYISLILVFSQCKKSFLEVVPQGNQVAVTTSDYDLLMNDPNFYNEPYAGGWQEPVLMGDEVSALGAYQDNLPVPFEARLFQWQDKINYEEDPLPFFITNCLGYMYTFNKVISEVDGATEGTDAQKTALKAEAKANRAFLNYSLINYYAKPYVAATAATDPGFPIITEAAVTGVTYNRGTVQQMYDFIIQDLKDAVAGLPVQQLYKTRFSRPAAEGLLGKVYLFMGRSSDALPLLNAAFADLATAGNTTLYDYNQTFAPGGAFLPIDPTFGPASNFNSLTDLTEDVVTRMFINSTFSGNQLGNDGLVLSNEDKALYDPRDLRLLLYTQNDPDGNSNPNGLLRKYGSTYTRWGLQLSELYLLRAECKARLNDLPGAIADLEVLRSHRMPANIAPVPAVAAASQAALVHFIIDERIREFALEGYRWFDMRRLSVDPLYAGITFTHIHYNTDGTTTSYTLNQPNRLVLQLPPKYIETNPGMENNP</sequence>
<keyword evidence="3" id="KW-0732">Signal</keyword>
<dbReference type="InterPro" id="IPR033985">
    <property type="entry name" value="SusD-like_N"/>
</dbReference>
<dbReference type="SUPFAM" id="SSF48452">
    <property type="entry name" value="TPR-like"/>
    <property type="match status" value="1"/>
</dbReference>
<dbReference type="Pfam" id="PF07980">
    <property type="entry name" value="SusD_RagB"/>
    <property type="match status" value="1"/>
</dbReference>
<evidence type="ECO:0000313" key="8">
    <source>
        <dbReference type="EMBL" id="SCC42480.1"/>
    </source>
</evidence>
<protein>
    <submittedName>
        <fullName evidence="8">SusD family protein</fullName>
    </submittedName>
</protein>
<dbReference type="Gene3D" id="1.25.40.390">
    <property type="match status" value="1"/>
</dbReference>
<comment type="similarity">
    <text evidence="2">Belongs to the SusD family.</text>
</comment>
<keyword evidence="5" id="KW-0998">Cell outer membrane</keyword>
<evidence type="ECO:0000256" key="2">
    <source>
        <dbReference type="ARBA" id="ARBA00006275"/>
    </source>
</evidence>
<comment type="subcellular location">
    <subcellularLocation>
        <location evidence="1">Cell outer membrane</location>
    </subcellularLocation>
</comment>
<evidence type="ECO:0000256" key="1">
    <source>
        <dbReference type="ARBA" id="ARBA00004442"/>
    </source>
</evidence>
<accession>A0A1C4EFZ4</accession>
<dbReference type="Proteomes" id="UP000242818">
    <property type="component" value="Unassembled WGS sequence"/>
</dbReference>
<evidence type="ECO:0000259" key="6">
    <source>
        <dbReference type="Pfam" id="PF07980"/>
    </source>
</evidence>
<name>A0A1C4EFZ4_9BACT</name>
<evidence type="ECO:0000259" key="7">
    <source>
        <dbReference type="Pfam" id="PF14322"/>
    </source>
</evidence>
<dbReference type="AlphaFoldDB" id="A0A1C4EFZ4"/>
<keyword evidence="4" id="KW-0472">Membrane</keyword>
<evidence type="ECO:0000256" key="4">
    <source>
        <dbReference type="ARBA" id="ARBA00023136"/>
    </source>
</evidence>
<feature type="domain" description="SusD-like N-terminal" evidence="7">
    <location>
        <begin position="91"/>
        <end position="230"/>
    </location>
</feature>
<dbReference type="GO" id="GO:0009279">
    <property type="term" value="C:cell outer membrane"/>
    <property type="evidence" value="ECO:0007669"/>
    <property type="project" value="UniProtKB-SubCell"/>
</dbReference>
<proteinExistence type="inferred from homology"/>
<dbReference type="OrthoDB" id="697229at2"/>
<keyword evidence="9" id="KW-1185">Reference proteome</keyword>
<dbReference type="STRING" id="1335309.GA0116948_10881"/>
<dbReference type="InterPro" id="IPR011990">
    <property type="entry name" value="TPR-like_helical_dom_sf"/>
</dbReference>
<dbReference type="EMBL" id="FMAR01000008">
    <property type="protein sequence ID" value="SCC42480.1"/>
    <property type="molecule type" value="Genomic_DNA"/>
</dbReference>
<evidence type="ECO:0000313" key="9">
    <source>
        <dbReference type="Proteomes" id="UP000242818"/>
    </source>
</evidence>
<evidence type="ECO:0000256" key="5">
    <source>
        <dbReference type="ARBA" id="ARBA00023237"/>
    </source>
</evidence>
<dbReference type="Pfam" id="PF14322">
    <property type="entry name" value="SusD-like_3"/>
    <property type="match status" value="1"/>
</dbReference>
<gene>
    <name evidence="8" type="ORF">GA0116948_10881</name>
</gene>
<dbReference type="RefSeq" id="WP_089712682.1">
    <property type="nucleotide sequence ID" value="NZ_FMAR01000008.1"/>
</dbReference>